<dbReference type="PROSITE" id="PS50404">
    <property type="entry name" value="GST_NTER"/>
    <property type="match status" value="1"/>
</dbReference>
<dbReference type="SUPFAM" id="SSF47616">
    <property type="entry name" value="GST C-terminal domain-like"/>
    <property type="match status" value="1"/>
</dbReference>
<feature type="domain" description="GST N-terminal" evidence="1">
    <location>
        <begin position="1"/>
        <end position="83"/>
    </location>
</feature>
<feature type="domain" description="GST C-terminal" evidence="2">
    <location>
        <begin position="88"/>
        <end position="211"/>
    </location>
</feature>
<dbReference type="CDD" id="cd00299">
    <property type="entry name" value="GST_C_family"/>
    <property type="match status" value="1"/>
</dbReference>
<proteinExistence type="predicted"/>
<reference evidence="3 4" key="1">
    <citation type="submission" date="2019-09" db="EMBL/GenBank/DDBJ databases">
        <authorList>
            <person name="Chandra G."/>
            <person name="Truman W A."/>
        </authorList>
    </citation>
    <scope>NUCLEOTIDE SEQUENCE [LARGE SCALE GENOMIC DNA]</scope>
    <source>
        <strain evidence="3">PS862</strain>
    </source>
</reference>
<dbReference type="Pfam" id="PF13417">
    <property type="entry name" value="GST_N_3"/>
    <property type="match status" value="1"/>
</dbReference>
<dbReference type="Gene3D" id="3.40.30.10">
    <property type="entry name" value="Glutaredoxin"/>
    <property type="match status" value="1"/>
</dbReference>
<gene>
    <name evidence="3" type="primary">sspA_2</name>
    <name evidence="3" type="ORF">PS862_05842</name>
</gene>
<dbReference type="InterPro" id="IPR004045">
    <property type="entry name" value="Glutathione_S-Trfase_N"/>
</dbReference>
<dbReference type="RefSeq" id="WP_150785323.1">
    <property type="nucleotide sequence ID" value="NZ_CABVII010000049.1"/>
</dbReference>
<dbReference type="InterPro" id="IPR036282">
    <property type="entry name" value="Glutathione-S-Trfase_C_sf"/>
</dbReference>
<dbReference type="Proteomes" id="UP000385207">
    <property type="component" value="Unassembled WGS sequence"/>
</dbReference>
<accession>A0A5E7Q6X0</accession>
<evidence type="ECO:0000313" key="3">
    <source>
        <dbReference type="EMBL" id="VVP57439.1"/>
    </source>
</evidence>
<dbReference type="SFLD" id="SFLDS00019">
    <property type="entry name" value="Glutathione_Transferase_(cytos"/>
    <property type="match status" value="1"/>
</dbReference>
<evidence type="ECO:0000259" key="2">
    <source>
        <dbReference type="PROSITE" id="PS50405"/>
    </source>
</evidence>
<sequence length="227" mass="26124">MSLTLYYHPLSSYCHKVLIALYELGIDFERRIIDLADTADRAELQALWPIGKFPVIRDHARQRSVPEATVIIEYLDRLYPGQHPLLPGDWETALEVRLWDRFFDNYVQHPMQQIVSDRLLGANGDLTRERALLTTAYGMLERQLASRTWVASADFSLADCAAAPALFYASTLQPFPDNCSHLNAYFDRLTQRPSFQRVIDEARPYFALYPFAEAIAQRFRQGPDPAR</sequence>
<dbReference type="PROSITE" id="PS50405">
    <property type="entry name" value="GST_CTER"/>
    <property type="match status" value="1"/>
</dbReference>
<dbReference type="InterPro" id="IPR036249">
    <property type="entry name" value="Thioredoxin-like_sf"/>
</dbReference>
<dbReference type="OrthoDB" id="9782992at2"/>
<dbReference type="InterPro" id="IPR010987">
    <property type="entry name" value="Glutathione-S-Trfase_C-like"/>
</dbReference>
<protein>
    <submittedName>
        <fullName evidence="3">Stringent starvation protein A</fullName>
    </submittedName>
</protein>
<name>A0A5E7Q6X0_PSEFL</name>
<dbReference type="CDD" id="cd00570">
    <property type="entry name" value="GST_N_family"/>
    <property type="match status" value="1"/>
</dbReference>
<dbReference type="InterPro" id="IPR004046">
    <property type="entry name" value="GST_C"/>
</dbReference>
<dbReference type="Pfam" id="PF00043">
    <property type="entry name" value="GST_C"/>
    <property type="match status" value="1"/>
</dbReference>
<organism evidence="3 4">
    <name type="scientific">Pseudomonas fluorescens</name>
    <dbReference type="NCBI Taxonomy" id="294"/>
    <lineage>
        <taxon>Bacteria</taxon>
        <taxon>Pseudomonadati</taxon>
        <taxon>Pseudomonadota</taxon>
        <taxon>Gammaproteobacteria</taxon>
        <taxon>Pseudomonadales</taxon>
        <taxon>Pseudomonadaceae</taxon>
        <taxon>Pseudomonas</taxon>
    </lineage>
</organism>
<dbReference type="PANTHER" id="PTHR44051">
    <property type="entry name" value="GLUTATHIONE S-TRANSFERASE-RELATED"/>
    <property type="match status" value="1"/>
</dbReference>
<dbReference type="AlphaFoldDB" id="A0A5E7Q6X0"/>
<dbReference type="SUPFAM" id="SSF52833">
    <property type="entry name" value="Thioredoxin-like"/>
    <property type="match status" value="1"/>
</dbReference>
<dbReference type="EMBL" id="CABVII010000049">
    <property type="protein sequence ID" value="VVP57439.1"/>
    <property type="molecule type" value="Genomic_DNA"/>
</dbReference>
<evidence type="ECO:0000259" key="1">
    <source>
        <dbReference type="PROSITE" id="PS50404"/>
    </source>
</evidence>
<dbReference type="InterPro" id="IPR040079">
    <property type="entry name" value="Glutathione_S-Trfase"/>
</dbReference>
<dbReference type="SFLD" id="SFLDG00358">
    <property type="entry name" value="Main_(cytGST)"/>
    <property type="match status" value="1"/>
</dbReference>
<dbReference type="Gene3D" id="1.20.1050.10">
    <property type="match status" value="1"/>
</dbReference>
<dbReference type="PANTHER" id="PTHR44051:SF8">
    <property type="entry name" value="GLUTATHIONE S-TRANSFERASE GSTA"/>
    <property type="match status" value="1"/>
</dbReference>
<evidence type="ECO:0000313" key="4">
    <source>
        <dbReference type="Proteomes" id="UP000385207"/>
    </source>
</evidence>